<comment type="caution">
    <text evidence="3">The sequence shown here is derived from an EMBL/GenBank/DDBJ whole genome shotgun (WGS) entry which is preliminary data.</text>
</comment>
<dbReference type="AlphaFoldDB" id="A0A2B7WGK4"/>
<organism evidence="3 4">
    <name type="scientific">Blastomyces parvus</name>
    <dbReference type="NCBI Taxonomy" id="2060905"/>
    <lineage>
        <taxon>Eukaryota</taxon>
        <taxon>Fungi</taxon>
        <taxon>Dikarya</taxon>
        <taxon>Ascomycota</taxon>
        <taxon>Pezizomycotina</taxon>
        <taxon>Eurotiomycetes</taxon>
        <taxon>Eurotiomycetidae</taxon>
        <taxon>Onygenales</taxon>
        <taxon>Ajellomycetaceae</taxon>
        <taxon>Blastomyces</taxon>
    </lineage>
</organism>
<keyword evidence="2" id="KW-0732">Signal</keyword>
<feature type="chain" id="PRO_5012021693" evidence="2">
    <location>
        <begin position="20"/>
        <end position="590"/>
    </location>
</feature>
<feature type="compositionally biased region" description="Pro residues" evidence="1">
    <location>
        <begin position="429"/>
        <end position="491"/>
    </location>
</feature>
<protein>
    <submittedName>
        <fullName evidence="3">Uncharacterized protein</fullName>
    </submittedName>
</protein>
<dbReference type="PRINTS" id="PR01217">
    <property type="entry name" value="PRICHEXTENSN"/>
</dbReference>
<feature type="compositionally biased region" description="Gly residues" evidence="1">
    <location>
        <begin position="501"/>
        <end position="510"/>
    </location>
</feature>
<feature type="compositionally biased region" description="Gly residues" evidence="1">
    <location>
        <begin position="517"/>
        <end position="526"/>
    </location>
</feature>
<reference evidence="3 4" key="1">
    <citation type="submission" date="2017-10" db="EMBL/GenBank/DDBJ databases">
        <title>Comparative genomics in systemic dimorphic fungi from Ajellomycetaceae.</title>
        <authorList>
            <person name="Munoz J.F."/>
            <person name="Mcewen J.G."/>
            <person name="Clay O.K."/>
            <person name="Cuomo C.A."/>
        </authorList>
    </citation>
    <scope>NUCLEOTIDE SEQUENCE [LARGE SCALE GENOMIC DNA]</scope>
    <source>
        <strain evidence="3 4">UAMH130</strain>
    </source>
</reference>
<keyword evidence="4" id="KW-1185">Reference proteome</keyword>
<dbReference type="OrthoDB" id="4188862at2759"/>
<feature type="signal peptide" evidence="2">
    <location>
        <begin position="1"/>
        <end position="19"/>
    </location>
</feature>
<feature type="compositionally biased region" description="Polar residues" evidence="1">
    <location>
        <begin position="399"/>
        <end position="411"/>
    </location>
</feature>
<feature type="compositionally biased region" description="Pro residues" evidence="1">
    <location>
        <begin position="177"/>
        <end position="187"/>
    </location>
</feature>
<accession>A0A2B7WGK4</accession>
<dbReference type="STRING" id="2060905.A0A2B7WGK4"/>
<feature type="region of interest" description="Disordered" evidence="1">
    <location>
        <begin position="171"/>
        <end position="250"/>
    </location>
</feature>
<name>A0A2B7WGK4_9EURO</name>
<dbReference type="Proteomes" id="UP000224080">
    <property type="component" value="Unassembled WGS sequence"/>
</dbReference>
<evidence type="ECO:0000313" key="3">
    <source>
        <dbReference type="EMBL" id="PGG95651.1"/>
    </source>
</evidence>
<proteinExistence type="predicted"/>
<evidence type="ECO:0000256" key="1">
    <source>
        <dbReference type="SAM" id="MobiDB-lite"/>
    </source>
</evidence>
<sequence length="590" mass="60404">MRFENCVLCYLTFAVFAAAGPILQRSQNPDLSLLTAAANAVSPLSPGQLSALSTAAALQGRAVFFNINDVMEQRIAGNNKACVVINGPYLSTTICSTFGAPRPASPTLPGTDVPAATADARAGGIDGIDGITSITSTQTVRVTRQTPHINIASLQADGTTSITSTQVVTVTRQNPHTEPPSPPPSYNPPDGGDSSTRPAIISIPAVSTEISPVPPGTQSPATRVDMASTPAIPNEPIEPTKAPTPPTETRRLSPLPFSFPFPFPLPWFLVPGTNPDTNSVVKPGLSTILPQGTKAPPRATDTTTTIHLTKTFVSTVIMPPIDTAGASASAPAPAPAPAPPGTNQKPPQEPPQEQPPQEQPPQEQPPPEQPPPEQPPPEQPPPEQPPPEQPPQEQPPQQNMKGGQMMTTTVYITACGPTYSPEAVQGGNTPPPQPAQRPPAPAAPTPTKPLPQKDAPPAPPPQVAPTPPPSRQAPPAPPPAQHEPPHPPPLVDVPGGEGERGGGGGGGGNGRGRHGEPGGGRGGGGRGHGKGHDDDDDDDNDGHRKQKPHEDIHPVTVGDDGAGKTGGGREGGDGDGGGGLLGVLTKAVFG</sequence>
<feature type="region of interest" description="Disordered" evidence="1">
    <location>
        <begin position="324"/>
        <end position="590"/>
    </location>
</feature>
<gene>
    <name evidence="3" type="ORF">GX51_08189</name>
</gene>
<evidence type="ECO:0000256" key="2">
    <source>
        <dbReference type="SAM" id="SignalP"/>
    </source>
</evidence>
<dbReference type="EMBL" id="PDNC01000215">
    <property type="protein sequence ID" value="PGG95651.1"/>
    <property type="molecule type" value="Genomic_DNA"/>
</dbReference>
<evidence type="ECO:0000313" key="4">
    <source>
        <dbReference type="Proteomes" id="UP000224080"/>
    </source>
</evidence>
<feature type="compositionally biased region" description="Gly residues" evidence="1">
    <location>
        <begin position="563"/>
        <end position="581"/>
    </location>
</feature>
<feature type="compositionally biased region" description="Pro residues" evidence="1">
    <location>
        <begin position="347"/>
        <end position="394"/>
    </location>
</feature>